<gene>
    <name evidence="9" type="ORF">Spa2297_00255</name>
</gene>
<dbReference type="SUPFAM" id="SSF49303">
    <property type="entry name" value="beta-Galactosidase/glucuronidase domain"/>
    <property type="match status" value="1"/>
</dbReference>
<dbReference type="Gene3D" id="2.60.40.10">
    <property type="entry name" value="Immunoglobulins"/>
    <property type="match status" value="1"/>
</dbReference>
<dbReference type="Pfam" id="PF02836">
    <property type="entry name" value="Glyco_hydro_2_C"/>
    <property type="match status" value="1"/>
</dbReference>
<dbReference type="SMART" id="SM00560">
    <property type="entry name" value="LamGL"/>
    <property type="match status" value="1"/>
</dbReference>
<dbReference type="PROSITE" id="PS51820">
    <property type="entry name" value="PA14"/>
    <property type="match status" value="1"/>
</dbReference>
<dbReference type="InterPro" id="IPR051913">
    <property type="entry name" value="GH2_Domain-Containing"/>
</dbReference>
<evidence type="ECO:0000313" key="9">
    <source>
        <dbReference type="EMBL" id="ANJ05549.1"/>
    </source>
</evidence>
<dbReference type="InterPro" id="IPR006103">
    <property type="entry name" value="Glyco_hydro_2_cat"/>
</dbReference>
<dbReference type="InterPro" id="IPR006102">
    <property type="entry name" value="Ig-like_GH2"/>
</dbReference>
<dbReference type="InterPro" id="IPR008979">
    <property type="entry name" value="Galactose-bd-like_sf"/>
</dbReference>
<evidence type="ECO:0000256" key="5">
    <source>
        <dbReference type="ARBA" id="ARBA00023295"/>
    </source>
</evidence>
<dbReference type="InterPro" id="IPR013783">
    <property type="entry name" value="Ig-like_fold"/>
</dbReference>
<feature type="region of interest" description="Disordered" evidence="6">
    <location>
        <begin position="888"/>
        <end position="920"/>
    </location>
</feature>
<dbReference type="Proteomes" id="UP000078468">
    <property type="component" value="Chromosome"/>
</dbReference>
<sequence>MTRPHNRPRARAWALLTAAALVLPTTGFTVSATAAETASGTSTLAAEKDGASAVQVQGLKGEYFSMSAPGARDFAELGGTVLDPQVNFNGLTSTFQELTGRTEHTTARWTGQIAAPATGDYTFHAIGDNGFRLFIDGEPVIDHWQPDWDNEQTSAAVRLNADEKHDFRLEMFQDTGGANMFLRWSTPTMAKQIVPMSAFTPPDDFEVYPLELNVGGDGRQVRARFEGRVGGVDGLAEHVEVEADTTPMPVKSVRVAPGDRNSLLITLSEPIQKDQQVKFTYDGEAGLTDGGEAVPEVVRYAQNASTHRLTTPWGDKVDERNPLPEYPRPQQVRSQWKNLNGPWQFSAAEAGEQPVFGRNLDEKIIVPFPVESQLSGLERHEDHMFYRRLVEVPKSWKVGKSDKAGNRLKLNFGAVDYQARVFVNGKKVAEHTGGYNAFSADITDALKGKGPQEVVVAVTDTGGANQPMGKQSRTPGGIFYTQSSGIWQTVWMEPVAPASVDNVVTTPDIDTGSLAVTVESGDASARARVEAVARDKRGKVVGRVSGPANQKLRLPVAEQHLWSPDDPYLYDLDVKLVDGRSTDRVGGYFGMRKISVEKVGGFPKLVLNGKPVFSLATLDQGFWPDGLYTAPSDDALAFDLEAHKKLGFNAVRKHIKVESPRWFYHADRLGLLVWQDFVSGNFPDESGQQAFVDQGTEMMRQHHNSPSIIGWIVFNEGWGEWNREATGRLAESVKAADPSRIVNAHSGVNCCNSKGDSGKGDIIDHHDYNNEDPPFPDATRAAMDGEHGGFTLRTPGHMWPGAPTVIYSGVADKEALTRKYVENTEKFYLAQAGAELSGSVYTQITDLENELNGLYTYDRREIKVDPVRVREINRKVIAAGAAAGDRAPLTGGGSWSLDEGAGATAGDSGPNGRDLTLAEGTGWTPGVSGSALKFDGQGQSAETDGPVLDTTGSYSVSAWVRLDALPGNYATAVSQDTRRQASPFYLQYGQGAFAFSTPGENRARVAVTPETGRWYHLVGVRDGADDRLSLYVDGEPAATAAAGPAYPSTGPLTVGRAQWDGNPTDFWNGAVDQVHAYDKALTAEEVRALFTEERP</sequence>
<dbReference type="PANTHER" id="PTHR42732:SF2">
    <property type="entry name" value="BETA-MANNOSIDASE"/>
    <property type="match status" value="1"/>
</dbReference>
<evidence type="ECO:0000256" key="2">
    <source>
        <dbReference type="ARBA" id="ARBA00022729"/>
    </source>
</evidence>
<dbReference type="InterPro" id="IPR037524">
    <property type="entry name" value="PA14/GLEYA"/>
</dbReference>
<dbReference type="GO" id="GO:0005975">
    <property type="term" value="P:carbohydrate metabolic process"/>
    <property type="evidence" value="ECO:0007669"/>
    <property type="project" value="InterPro"/>
</dbReference>
<dbReference type="Pfam" id="PF00703">
    <property type="entry name" value="Glyco_hydro_2"/>
    <property type="match status" value="1"/>
</dbReference>
<dbReference type="AlphaFoldDB" id="A0A191US65"/>
<evidence type="ECO:0000256" key="3">
    <source>
        <dbReference type="ARBA" id="ARBA00022801"/>
    </source>
</evidence>
<reference evidence="9 10" key="1">
    <citation type="submission" date="2016-05" db="EMBL/GenBank/DDBJ databases">
        <title>Non-Contiguous Finished Genome Sequence of Streptomyces parvulus 2297 Integrated Site-Specifically with Actinophage R4.</title>
        <authorList>
            <person name="Nishizawa T."/>
            <person name="Miura T."/>
            <person name="Harada C."/>
            <person name="Guo Y."/>
            <person name="Narisawa K."/>
            <person name="Ohta H."/>
            <person name="Takahashi H."/>
            <person name="Shirai M."/>
        </authorList>
    </citation>
    <scope>NUCLEOTIDE SEQUENCE [LARGE SCALE GENOMIC DNA]</scope>
    <source>
        <strain evidence="9 10">2297</strain>
    </source>
</reference>
<proteinExistence type="inferred from homology"/>
<evidence type="ECO:0000313" key="10">
    <source>
        <dbReference type="Proteomes" id="UP000078468"/>
    </source>
</evidence>
<dbReference type="Gene3D" id="3.20.20.80">
    <property type="entry name" value="Glycosidases"/>
    <property type="match status" value="1"/>
</dbReference>
<dbReference type="SMART" id="SM00758">
    <property type="entry name" value="PA14"/>
    <property type="match status" value="1"/>
</dbReference>
<feature type="signal peptide" evidence="7">
    <location>
        <begin position="1"/>
        <end position="34"/>
    </location>
</feature>
<keyword evidence="4" id="KW-1015">Disulfide bond</keyword>
<dbReference type="InterPro" id="IPR006104">
    <property type="entry name" value="Glyco_hydro_2_N"/>
</dbReference>
<dbReference type="Gene3D" id="2.60.120.200">
    <property type="match status" value="1"/>
</dbReference>
<dbReference type="EMBL" id="CP015866">
    <property type="protein sequence ID" value="ANJ05549.1"/>
    <property type="molecule type" value="Genomic_DNA"/>
</dbReference>
<dbReference type="KEGG" id="spav:Spa2297_00255"/>
<comment type="similarity">
    <text evidence="1">Belongs to the glycosyl hydrolase 2 family.</text>
</comment>
<dbReference type="RefSeq" id="WP_064725920.1">
    <property type="nucleotide sequence ID" value="NZ_BMRX01000015.1"/>
</dbReference>
<dbReference type="InterPro" id="IPR006558">
    <property type="entry name" value="LamG-like"/>
</dbReference>
<dbReference type="PANTHER" id="PTHR42732">
    <property type="entry name" value="BETA-GALACTOSIDASE"/>
    <property type="match status" value="1"/>
</dbReference>
<dbReference type="SUPFAM" id="SSF49899">
    <property type="entry name" value="Concanavalin A-like lectins/glucanases"/>
    <property type="match status" value="1"/>
</dbReference>
<name>A0A191US65_9ACTN</name>
<keyword evidence="3 9" id="KW-0378">Hydrolase</keyword>
<feature type="region of interest" description="Disordered" evidence="6">
    <location>
        <begin position="310"/>
        <end position="331"/>
    </location>
</feature>
<dbReference type="Gene3D" id="2.60.120.260">
    <property type="entry name" value="Galactose-binding domain-like"/>
    <property type="match status" value="1"/>
</dbReference>
<accession>A0A191US65</accession>
<feature type="chain" id="PRO_5008248257" evidence="7">
    <location>
        <begin position="35"/>
        <end position="1095"/>
    </location>
</feature>
<dbReference type="InterPro" id="IPR036156">
    <property type="entry name" value="Beta-gal/glucu_dom_sf"/>
</dbReference>
<dbReference type="SUPFAM" id="SSF51445">
    <property type="entry name" value="(Trans)glycosidases"/>
    <property type="match status" value="1"/>
</dbReference>
<evidence type="ECO:0000256" key="6">
    <source>
        <dbReference type="SAM" id="MobiDB-lite"/>
    </source>
</evidence>
<dbReference type="Gene3D" id="3.90.182.10">
    <property type="entry name" value="Toxin - Anthrax Protective Antigen,domain 1"/>
    <property type="match status" value="1"/>
</dbReference>
<protein>
    <submittedName>
        <fullName evidence="9">Hydrolase</fullName>
    </submittedName>
</protein>
<dbReference type="Pfam" id="PF13385">
    <property type="entry name" value="Laminin_G_3"/>
    <property type="match status" value="1"/>
</dbReference>
<evidence type="ECO:0000256" key="1">
    <source>
        <dbReference type="ARBA" id="ARBA00007401"/>
    </source>
</evidence>
<evidence type="ECO:0000256" key="4">
    <source>
        <dbReference type="ARBA" id="ARBA00023157"/>
    </source>
</evidence>
<evidence type="ECO:0000259" key="8">
    <source>
        <dbReference type="PROSITE" id="PS51820"/>
    </source>
</evidence>
<dbReference type="GO" id="GO:0004553">
    <property type="term" value="F:hydrolase activity, hydrolyzing O-glycosyl compounds"/>
    <property type="evidence" value="ECO:0007669"/>
    <property type="project" value="InterPro"/>
</dbReference>
<organism evidence="9 10">
    <name type="scientific">Streptomyces parvulus</name>
    <dbReference type="NCBI Taxonomy" id="146923"/>
    <lineage>
        <taxon>Bacteria</taxon>
        <taxon>Bacillati</taxon>
        <taxon>Actinomycetota</taxon>
        <taxon>Actinomycetes</taxon>
        <taxon>Kitasatosporales</taxon>
        <taxon>Streptomycetaceae</taxon>
        <taxon>Streptomyces</taxon>
    </lineage>
</organism>
<dbReference type="Pfam" id="PF07691">
    <property type="entry name" value="PA14"/>
    <property type="match status" value="1"/>
</dbReference>
<dbReference type="Pfam" id="PF02837">
    <property type="entry name" value="Glyco_hydro_2_N"/>
    <property type="match status" value="1"/>
</dbReference>
<dbReference type="SUPFAM" id="SSF56988">
    <property type="entry name" value="Anthrax protective antigen"/>
    <property type="match status" value="1"/>
</dbReference>
<keyword evidence="5" id="KW-0326">Glycosidase</keyword>
<dbReference type="InterPro" id="IPR011658">
    <property type="entry name" value="PA14_dom"/>
</dbReference>
<dbReference type="InterPro" id="IPR013320">
    <property type="entry name" value="ConA-like_dom_sf"/>
</dbReference>
<feature type="domain" description="PA14" evidence="8">
    <location>
        <begin position="54"/>
        <end position="198"/>
    </location>
</feature>
<evidence type="ECO:0000256" key="7">
    <source>
        <dbReference type="SAM" id="SignalP"/>
    </source>
</evidence>
<dbReference type="GeneID" id="91303294"/>
<dbReference type="InterPro" id="IPR017853">
    <property type="entry name" value="GH"/>
</dbReference>
<keyword evidence="2 7" id="KW-0732">Signal</keyword>
<dbReference type="SUPFAM" id="SSF49785">
    <property type="entry name" value="Galactose-binding domain-like"/>
    <property type="match status" value="1"/>
</dbReference>